<feature type="binding site" evidence="10">
    <location>
        <position position="420"/>
    </location>
    <ligand>
        <name>Zn(2+)</name>
        <dbReference type="ChEBI" id="CHEBI:29105"/>
    </ligand>
</feature>
<comment type="similarity">
    <text evidence="10">Belongs to the NAD-dependent DNA ligase family. LigA subfamily.</text>
</comment>
<feature type="binding site" evidence="10">
    <location>
        <position position="171"/>
    </location>
    <ligand>
        <name>NAD(+)</name>
        <dbReference type="ChEBI" id="CHEBI:57540"/>
    </ligand>
</feature>
<feature type="binding site" evidence="10">
    <location>
        <position position="405"/>
    </location>
    <ligand>
        <name>Zn(2+)</name>
        <dbReference type="ChEBI" id="CHEBI:29105"/>
    </ligand>
</feature>
<feature type="binding site" evidence="10">
    <location>
        <position position="287"/>
    </location>
    <ligand>
        <name>NAD(+)</name>
        <dbReference type="ChEBI" id="CHEBI:57540"/>
    </ligand>
</feature>
<dbReference type="InterPro" id="IPR001679">
    <property type="entry name" value="DNA_ligase"/>
</dbReference>
<dbReference type="InterPro" id="IPR004150">
    <property type="entry name" value="NAD_DNA_ligase_OB"/>
</dbReference>
<feature type="binding site" evidence="10">
    <location>
        <begin position="85"/>
        <end position="86"/>
    </location>
    <ligand>
        <name>NAD(+)</name>
        <dbReference type="ChEBI" id="CHEBI:57540"/>
    </ligand>
</feature>
<dbReference type="SUPFAM" id="SSF50249">
    <property type="entry name" value="Nucleic acid-binding proteins"/>
    <property type="match status" value="1"/>
</dbReference>
<dbReference type="Gene3D" id="1.10.287.610">
    <property type="entry name" value="Helix hairpin bin"/>
    <property type="match status" value="1"/>
</dbReference>
<keyword evidence="3 10" id="KW-0479">Metal-binding</keyword>
<dbReference type="InterPro" id="IPR010994">
    <property type="entry name" value="RuvA_2-like"/>
</dbReference>
<dbReference type="PROSITE" id="PS50172">
    <property type="entry name" value="BRCT"/>
    <property type="match status" value="1"/>
</dbReference>
<dbReference type="EC" id="6.5.1.2" evidence="10"/>
<feature type="binding site" evidence="10">
    <location>
        <position position="311"/>
    </location>
    <ligand>
        <name>NAD(+)</name>
        <dbReference type="ChEBI" id="CHEBI:57540"/>
    </ligand>
</feature>
<keyword evidence="10" id="KW-0464">Manganese</keyword>
<dbReference type="HAMAP" id="MF_01588">
    <property type="entry name" value="DNA_ligase_A"/>
    <property type="match status" value="1"/>
</dbReference>
<proteinExistence type="inferred from homology"/>
<feature type="binding site" evidence="10">
    <location>
        <begin position="32"/>
        <end position="36"/>
    </location>
    <ligand>
        <name>NAD(+)</name>
        <dbReference type="ChEBI" id="CHEBI:57540"/>
    </ligand>
</feature>
<protein>
    <recommendedName>
        <fullName evidence="10">DNA ligase</fullName>
        <ecNumber evidence="10">6.5.1.2</ecNumber>
    </recommendedName>
    <alternativeName>
        <fullName evidence="10">Polydeoxyribonucleotide synthase [NAD(+)]</fullName>
    </alternativeName>
</protein>
<keyword evidence="1 10" id="KW-0436">Ligase</keyword>
<dbReference type="RefSeq" id="WP_205499118.1">
    <property type="nucleotide sequence ID" value="NZ_CP148066.1"/>
</dbReference>
<accession>A0ABZ2RPG2</accession>
<dbReference type="CDD" id="cd00114">
    <property type="entry name" value="LIGANc"/>
    <property type="match status" value="1"/>
</dbReference>
<dbReference type="Gene3D" id="3.40.50.10190">
    <property type="entry name" value="BRCT domain"/>
    <property type="match status" value="1"/>
</dbReference>
<dbReference type="InterPro" id="IPR012340">
    <property type="entry name" value="NA-bd_OB-fold"/>
</dbReference>
<dbReference type="SUPFAM" id="SSF52113">
    <property type="entry name" value="BRCT domain"/>
    <property type="match status" value="1"/>
</dbReference>
<dbReference type="GO" id="GO:0003911">
    <property type="term" value="F:DNA ligase (NAD+) activity"/>
    <property type="evidence" value="ECO:0007669"/>
    <property type="project" value="UniProtKB-EC"/>
</dbReference>
<evidence type="ECO:0000256" key="3">
    <source>
        <dbReference type="ARBA" id="ARBA00022723"/>
    </source>
</evidence>
<dbReference type="InterPro" id="IPR013840">
    <property type="entry name" value="DNAligase_N"/>
</dbReference>
<keyword evidence="6 10" id="KW-0460">Magnesium</keyword>
<evidence type="ECO:0000256" key="9">
    <source>
        <dbReference type="ARBA" id="ARBA00034005"/>
    </source>
</evidence>
<dbReference type="InterPro" id="IPR013839">
    <property type="entry name" value="DNAligase_adenylation"/>
</dbReference>
<organism evidence="13 14">
    <name type="scientific">[Mycoplasma] gypis</name>
    <dbReference type="NCBI Taxonomy" id="92404"/>
    <lineage>
        <taxon>Bacteria</taxon>
        <taxon>Bacillati</taxon>
        <taxon>Mycoplasmatota</taxon>
        <taxon>Mycoplasmoidales</taxon>
        <taxon>Metamycoplasmataceae</taxon>
        <taxon>Metamycoplasma</taxon>
    </lineage>
</organism>
<feature type="binding site" evidence="10">
    <location>
        <position position="137"/>
    </location>
    <ligand>
        <name>NAD(+)</name>
        <dbReference type="ChEBI" id="CHEBI:57540"/>
    </ligand>
</feature>
<comment type="cofactor">
    <cofactor evidence="10">
        <name>Mg(2+)</name>
        <dbReference type="ChEBI" id="CHEBI:18420"/>
    </cofactor>
    <cofactor evidence="10">
        <name>Mn(2+)</name>
        <dbReference type="ChEBI" id="CHEBI:29035"/>
    </cofactor>
</comment>
<dbReference type="Pfam" id="PF00533">
    <property type="entry name" value="BRCT"/>
    <property type="match status" value="1"/>
</dbReference>
<keyword evidence="14" id="KW-1185">Reference proteome</keyword>
<feature type="binding site" evidence="10">
    <location>
        <position position="425"/>
    </location>
    <ligand>
        <name>Zn(2+)</name>
        <dbReference type="ChEBI" id="CHEBI:29105"/>
    </ligand>
</feature>
<dbReference type="Gene3D" id="2.40.50.140">
    <property type="entry name" value="Nucleic acid-binding proteins"/>
    <property type="match status" value="1"/>
</dbReference>
<evidence type="ECO:0000256" key="1">
    <source>
        <dbReference type="ARBA" id="ARBA00022598"/>
    </source>
</evidence>
<dbReference type="Gene3D" id="3.30.470.30">
    <property type="entry name" value="DNA ligase/mRNA capping enzyme"/>
    <property type="match status" value="1"/>
</dbReference>
<dbReference type="SMART" id="SM00292">
    <property type="entry name" value="BRCT"/>
    <property type="match status" value="1"/>
</dbReference>
<evidence type="ECO:0000256" key="7">
    <source>
        <dbReference type="ARBA" id="ARBA00023027"/>
    </source>
</evidence>
<name>A0ABZ2RPG2_9BACT</name>
<feature type="domain" description="BRCT" evidence="12">
    <location>
        <begin position="584"/>
        <end position="664"/>
    </location>
</feature>
<dbReference type="NCBIfam" id="TIGR00575">
    <property type="entry name" value="dnlj"/>
    <property type="match status" value="1"/>
</dbReference>
<feature type="binding site" evidence="10">
    <location>
        <position position="402"/>
    </location>
    <ligand>
        <name>Zn(2+)</name>
        <dbReference type="ChEBI" id="CHEBI:29105"/>
    </ligand>
</feature>
<dbReference type="Proteomes" id="UP001460679">
    <property type="component" value="Chromosome"/>
</dbReference>
<dbReference type="Gene3D" id="1.10.150.20">
    <property type="entry name" value="5' to 3' exonuclease, C-terminal subdomain"/>
    <property type="match status" value="2"/>
</dbReference>
<dbReference type="InterPro" id="IPR036420">
    <property type="entry name" value="BRCT_dom_sf"/>
</dbReference>
<dbReference type="PROSITE" id="PS01055">
    <property type="entry name" value="DNA_LIGASE_N1"/>
    <property type="match status" value="1"/>
</dbReference>
<keyword evidence="11" id="KW-0175">Coiled coil</keyword>
<dbReference type="SUPFAM" id="SSF47781">
    <property type="entry name" value="RuvA domain 2-like"/>
    <property type="match status" value="1"/>
</dbReference>
<dbReference type="CDD" id="cd17748">
    <property type="entry name" value="BRCT_DNA_ligase_like"/>
    <property type="match status" value="1"/>
</dbReference>
<dbReference type="InterPro" id="IPR001357">
    <property type="entry name" value="BRCT_dom"/>
</dbReference>
<dbReference type="Pfam" id="PF03120">
    <property type="entry name" value="OB_DNA_ligase"/>
    <property type="match status" value="1"/>
</dbReference>
<dbReference type="Pfam" id="PF14520">
    <property type="entry name" value="HHH_5"/>
    <property type="match status" value="1"/>
</dbReference>
<dbReference type="EMBL" id="CP148066">
    <property type="protein sequence ID" value="WXL28643.1"/>
    <property type="molecule type" value="Genomic_DNA"/>
</dbReference>
<evidence type="ECO:0000256" key="8">
    <source>
        <dbReference type="ARBA" id="ARBA00023204"/>
    </source>
</evidence>
<evidence type="ECO:0000256" key="11">
    <source>
        <dbReference type="SAM" id="Coils"/>
    </source>
</evidence>
<keyword evidence="2 10" id="KW-0235">DNA replication</keyword>
<gene>
    <name evidence="10 13" type="primary">ligA</name>
    <name evidence="13" type="ORF">WG616_01245</name>
</gene>
<comment type="function">
    <text evidence="10">DNA ligase that catalyzes the formation of phosphodiester linkages between 5'-phosphoryl and 3'-hydroxyl groups in double-stranded DNA using NAD as a coenzyme and as the energy source for the reaction. It is essential for DNA replication and repair of damaged DNA.</text>
</comment>
<evidence type="ECO:0000256" key="6">
    <source>
        <dbReference type="ARBA" id="ARBA00022842"/>
    </source>
</evidence>
<keyword evidence="8 10" id="KW-0234">DNA repair</keyword>
<evidence type="ECO:0000313" key="14">
    <source>
        <dbReference type="Proteomes" id="UP001460679"/>
    </source>
</evidence>
<evidence type="ECO:0000256" key="4">
    <source>
        <dbReference type="ARBA" id="ARBA00022763"/>
    </source>
</evidence>
<feature type="active site" description="N6-AMP-lysine intermediate" evidence="10">
    <location>
        <position position="116"/>
    </location>
</feature>
<reference evidence="13" key="1">
    <citation type="submission" date="2024-03" db="EMBL/GenBank/DDBJ databases">
        <title>Complete genome sequence of Mycoplasma gypis type strain B1/T1.</title>
        <authorList>
            <person name="Spergser J."/>
        </authorList>
    </citation>
    <scope>NUCLEOTIDE SEQUENCE [LARGE SCALE GENOMIC DNA]</scope>
    <source>
        <strain evidence="13">B1/T1</strain>
    </source>
</reference>
<sequence>MKNKKQEIIELQNQIKAWNQAYFDKDEPLVEDAIYDKELVRLKQLEEEYKDLFTEQELKNSPTNNIGAQASSVFQKVVHKEKMLSLQKAYEKAEVLKWIENIEKLKFIPTFYIEPKIDGLSIALHYKNGKLVQALTRGDGTVGEDVTHNILVNNEIPLNINYFEDIEIRGEIYLKLSEFEKINIQLQNEGKKPLVNPRNGASGTLRQLNPEMTQKRNLSVYCYWITDAQRHNLHSIEEIRSFLAENNFPVTKEGKKVLNIEEIFTWINDFKTLKKTLDYETDGVVIKLNEIKYYDLLGQTQKFPRWAIAFKYEPDTAVTLVKSIFPTVGRTGIITYNAELEPVFLGGSTISAATLHNYDYIKKLNIDINDLVYIKKAGEIIPKVIGTVKNKTSTLYNRATQCPKCFSSLVDSETAIDQYCQNPNCPEVLLKKLIHFVSKPAMNIDTLGEKIVTFLFNNNYVKSYKDFYYLKEYRNEIMQFEGFKEKKIDKILENIEASKQNGLAGLLFGISIKHIGEKAAYFLASKIETFSNFLEYDFNLLADYDGFSEKTIDSLKEFVAIKENQEMVKDLLDLDLNLKHQSNQKSLELSNLVFVITGTFNFSRKTLEKELISRGAKIASAVSKNTNYLIVGQNPGSKLAKARALETEILEFDDLKSKLGIEIE</sequence>
<feature type="binding site" evidence="10">
    <location>
        <position position="114"/>
    </location>
    <ligand>
        <name>NAD(+)</name>
        <dbReference type="ChEBI" id="CHEBI:57540"/>
    </ligand>
</feature>
<evidence type="ECO:0000256" key="2">
    <source>
        <dbReference type="ARBA" id="ARBA00022705"/>
    </source>
</evidence>
<dbReference type="SMART" id="SM00532">
    <property type="entry name" value="LIGANc"/>
    <property type="match status" value="1"/>
</dbReference>
<evidence type="ECO:0000313" key="13">
    <source>
        <dbReference type="EMBL" id="WXL28643.1"/>
    </source>
</evidence>
<evidence type="ECO:0000256" key="10">
    <source>
        <dbReference type="HAMAP-Rule" id="MF_01588"/>
    </source>
</evidence>
<comment type="catalytic activity">
    <reaction evidence="9 10">
        <text>NAD(+) + (deoxyribonucleotide)n-3'-hydroxyl + 5'-phospho-(deoxyribonucleotide)m = (deoxyribonucleotide)n+m + AMP + beta-nicotinamide D-nucleotide.</text>
        <dbReference type="EC" id="6.5.1.2"/>
    </reaction>
</comment>
<dbReference type="SUPFAM" id="SSF56091">
    <property type="entry name" value="DNA ligase/mRNA capping enzyme, catalytic domain"/>
    <property type="match status" value="1"/>
</dbReference>
<dbReference type="NCBIfam" id="NF005932">
    <property type="entry name" value="PRK07956.1"/>
    <property type="match status" value="1"/>
</dbReference>
<evidence type="ECO:0000256" key="5">
    <source>
        <dbReference type="ARBA" id="ARBA00022833"/>
    </source>
</evidence>
<keyword evidence="4 10" id="KW-0227">DNA damage</keyword>
<feature type="coiled-coil region" evidence="11">
    <location>
        <begin position="1"/>
        <end position="55"/>
    </location>
</feature>
<keyword evidence="5 10" id="KW-0862">Zinc</keyword>
<evidence type="ECO:0000259" key="12">
    <source>
        <dbReference type="PROSITE" id="PS50172"/>
    </source>
</evidence>
<keyword evidence="7 10" id="KW-0520">NAD</keyword>
<dbReference type="Pfam" id="PF01653">
    <property type="entry name" value="DNA_ligase_aden"/>
    <property type="match status" value="1"/>
</dbReference>
<dbReference type="PIRSF" id="PIRSF001604">
    <property type="entry name" value="LigA"/>
    <property type="match status" value="1"/>
</dbReference>
<dbReference type="InterPro" id="IPR018239">
    <property type="entry name" value="DNA_ligase_AS"/>
</dbReference>